<evidence type="ECO:0000256" key="2">
    <source>
        <dbReference type="SAM" id="Phobius"/>
    </source>
</evidence>
<organism evidence="4 5">
    <name type="scientific">Pseudobutyrivibrio xylanivorans</name>
    <dbReference type="NCBI Taxonomy" id="185007"/>
    <lineage>
        <taxon>Bacteria</taxon>
        <taxon>Bacillati</taxon>
        <taxon>Bacillota</taxon>
        <taxon>Clostridia</taxon>
        <taxon>Lachnospirales</taxon>
        <taxon>Lachnospiraceae</taxon>
        <taxon>Pseudobutyrivibrio</taxon>
    </lineage>
</organism>
<sequence length="481" mass="51143">MKKLFKRTMNVIAVCAFVFALNLVAFAQGTTMISVSKNAPAVGDSVTISVTASESGTITVKYTSSMLTFSSCNVSGYSASGNTVSFSGKNGDIVFSATSAGTASIIVSSSSCSGSSTTLAIGGSAPAEPAAQEKPAETTQETTVDEAPVEVEEAPAEEPTETSEASVPTAGSIGTLNSNGGFDINGVSYVVSERYSDSEMPSGFSKTTVKIGSSTYSEPTNGSITLLYLKPADNIAGSGVFYLYNAEAGTVSDFLLLSGSDDFVIISSSDSAPSSAFQATTLEVTGGTASAYTLDGSFYYVYGTNKSGDSGWFVYDSANGTVSRLDESLLSATTTASSSEVDDETATSNDNVDVYVKKLDIYRKVIMGLIVLCVVLVFIIINSLVRSRDRDDFDGDIFAKAPVRSSSKKVPRSIVFKGSSKNDDYYDEEDDEYDEEFDEEEEYEEEYEDEYDEPAISSREPISNYNARRTSSLKMMDLNDL</sequence>
<feature type="region of interest" description="Disordered" evidence="1">
    <location>
        <begin position="118"/>
        <end position="174"/>
    </location>
</feature>
<proteinExistence type="predicted"/>
<accession>A0A5P6VLP6</accession>
<keyword evidence="2" id="KW-0472">Membrane</keyword>
<keyword evidence="2" id="KW-0812">Transmembrane</keyword>
<evidence type="ECO:0000256" key="1">
    <source>
        <dbReference type="SAM" id="MobiDB-lite"/>
    </source>
</evidence>
<keyword evidence="2" id="KW-1133">Transmembrane helix</keyword>
<feature type="compositionally biased region" description="Acidic residues" evidence="1">
    <location>
        <begin position="143"/>
        <end position="161"/>
    </location>
</feature>
<feature type="compositionally biased region" description="Low complexity" evidence="1">
    <location>
        <begin position="118"/>
        <end position="133"/>
    </location>
</feature>
<dbReference type="EMBL" id="CP043028">
    <property type="protein sequence ID" value="QFJ53487.1"/>
    <property type="molecule type" value="Genomic_DNA"/>
</dbReference>
<feature type="transmembrane region" description="Helical" evidence="2">
    <location>
        <begin position="365"/>
        <end position="385"/>
    </location>
</feature>
<dbReference type="RefSeq" id="WP_151621991.1">
    <property type="nucleotide sequence ID" value="NZ_CP043028.1"/>
</dbReference>
<evidence type="ECO:0008006" key="6">
    <source>
        <dbReference type="Google" id="ProtNLM"/>
    </source>
</evidence>
<dbReference type="AlphaFoldDB" id="A0A5P6VLP6"/>
<reference evidence="5" key="1">
    <citation type="submission" date="2019-08" db="EMBL/GenBank/DDBJ databases">
        <title>Complete Genome Sequence of the Polysaccharide-Degrading Rumen Bacterium Pseudobutyrivibrio xylanivorans MA3014.</title>
        <authorList>
            <person name="Palevich N."/>
            <person name="Maclean P.H."/>
            <person name="Kelly W.J."/>
            <person name="Leahy S.C."/>
            <person name="Rakonjac J."/>
            <person name="Attwood G.T."/>
        </authorList>
    </citation>
    <scope>NUCLEOTIDE SEQUENCE [LARGE SCALE GENOMIC DNA]</scope>
    <source>
        <strain evidence="5">MA3014</strain>
    </source>
</reference>
<evidence type="ECO:0000256" key="3">
    <source>
        <dbReference type="SAM" id="SignalP"/>
    </source>
</evidence>
<name>A0A5P6VLP6_PSEXY</name>
<feature type="signal peptide" evidence="3">
    <location>
        <begin position="1"/>
        <end position="27"/>
    </location>
</feature>
<protein>
    <recommendedName>
        <fullName evidence="6">Cohesin domain-containing protein</fullName>
    </recommendedName>
</protein>
<dbReference type="Proteomes" id="UP000327030">
    <property type="component" value="Chromosome 1"/>
</dbReference>
<dbReference type="KEGG" id="pxv:FXF36_00665"/>
<evidence type="ECO:0000313" key="5">
    <source>
        <dbReference type="Proteomes" id="UP000327030"/>
    </source>
</evidence>
<keyword evidence="3" id="KW-0732">Signal</keyword>
<feature type="compositionally biased region" description="Acidic residues" evidence="1">
    <location>
        <begin position="425"/>
        <end position="453"/>
    </location>
</feature>
<gene>
    <name evidence="4" type="ORF">FXF36_00665</name>
</gene>
<feature type="region of interest" description="Disordered" evidence="1">
    <location>
        <begin position="420"/>
        <end position="463"/>
    </location>
</feature>
<feature type="chain" id="PRO_5024819290" description="Cohesin domain-containing protein" evidence="3">
    <location>
        <begin position="28"/>
        <end position="481"/>
    </location>
</feature>
<dbReference type="OrthoDB" id="2020989at2"/>
<evidence type="ECO:0000313" key="4">
    <source>
        <dbReference type="EMBL" id="QFJ53487.1"/>
    </source>
</evidence>